<keyword evidence="2" id="KW-1185">Reference proteome</keyword>
<reference evidence="2" key="1">
    <citation type="journal article" date="2019" name="Int. J. Syst. Evol. Microbiol.">
        <title>The Global Catalogue of Microorganisms (GCM) 10K type strain sequencing project: providing services to taxonomists for standard genome sequencing and annotation.</title>
        <authorList>
            <consortium name="The Broad Institute Genomics Platform"/>
            <consortium name="The Broad Institute Genome Sequencing Center for Infectious Disease"/>
            <person name="Wu L."/>
            <person name="Ma J."/>
        </authorList>
    </citation>
    <scope>NUCLEOTIDE SEQUENCE [LARGE SCALE GENOMIC DNA]</scope>
    <source>
        <strain evidence="2">JCM 17017</strain>
    </source>
</reference>
<gene>
    <name evidence="1" type="ORF">GCM10022380_53190</name>
</gene>
<organism evidence="1 2">
    <name type="scientific">Amycolatopsis tucumanensis</name>
    <dbReference type="NCBI Taxonomy" id="401106"/>
    <lineage>
        <taxon>Bacteria</taxon>
        <taxon>Bacillati</taxon>
        <taxon>Actinomycetota</taxon>
        <taxon>Actinomycetes</taxon>
        <taxon>Pseudonocardiales</taxon>
        <taxon>Pseudonocardiaceae</taxon>
        <taxon>Amycolatopsis</taxon>
    </lineage>
</organism>
<dbReference type="Proteomes" id="UP001501624">
    <property type="component" value="Unassembled WGS sequence"/>
</dbReference>
<proteinExistence type="predicted"/>
<sequence>MVVVVAPAAGASSTEVASAVASTPTPPATAFFLDKEFPFVKWKCGMKPAAPRGAFRPPAKCEEAQDVT</sequence>
<evidence type="ECO:0000313" key="2">
    <source>
        <dbReference type="Proteomes" id="UP001501624"/>
    </source>
</evidence>
<evidence type="ECO:0008006" key="3">
    <source>
        <dbReference type="Google" id="ProtNLM"/>
    </source>
</evidence>
<name>A0ABP7IVJ4_9PSEU</name>
<protein>
    <recommendedName>
        <fullName evidence="3">Secreted protein</fullName>
    </recommendedName>
</protein>
<accession>A0ABP7IVJ4</accession>
<evidence type="ECO:0000313" key="1">
    <source>
        <dbReference type="EMBL" id="GAA3827994.1"/>
    </source>
</evidence>
<dbReference type="EMBL" id="BAABCM010000008">
    <property type="protein sequence ID" value="GAA3827994.1"/>
    <property type="molecule type" value="Genomic_DNA"/>
</dbReference>
<comment type="caution">
    <text evidence="1">The sequence shown here is derived from an EMBL/GenBank/DDBJ whole genome shotgun (WGS) entry which is preliminary data.</text>
</comment>